<evidence type="ECO:0000256" key="7">
    <source>
        <dbReference type="ARBA" id="ARBA00022827"/>
    </source>
</evidence>
<dbReference type="PIRSF" id="PIRSF000168">
    <property type="entry name" value="Acyl-CoA_oxidase"/>
    <property type="match status" value="1"/>
</dbReference>
<dbReference type="GO" id="GO:0071949">
    <property type="term" value="F:FAD binding"/>
    <property type="evidence" value="ECO:0007669"/>
    <property type="project" value="InterPro"/>
</dbReference>
<keyword evidence="9" id="KW-0560">Oxidoreductase</keyword>
<dbReference type="PANTHER" id="PTHR10909">
    <property type="entry name" value="ELECTRON TRANSPORT OXIDOREDUCTASE"/>
    <property type="match status" value="1"/>
</dbReference>
<evidence type="ECO:0000256" key="3">
    <source>
        <dbReference type="ARBA" id="ARBA00004846"/>
    </source>
</evidence>
<dbReference type="InterPro" id="IPR009100">
    <property type="entry name" value="AcylCoA_DH/oxidase_NM_dom_sf"/>
</dbReference>
<dbReference type="Gene3D" id="1.10.540.10">
    <property type="entry name" value="Acyl-CoA dehydrogenase/oxidase, N-terminal domain"/>
    <property type="match status" value="1"/>
</dbReference>
<feature type="binding site" evidence="23">
    <location>
        <position position="181"/>
    </location>
    <ligand>
        <name>FAD</name>
        <dbReference type="ChEBI" id="CHEBI:57692"/>
    </ligand>
</feature>
<evidence type="ECO:0000256" key="23">
    <source>
        <dbReference type="PIRSR" id="PIRSR000168-2"/>
    </source>
</evidence>
<dbReference type="AlphaFoldDB" id="A0A8C6LQ81"/>
<comment type="subcellular location">
    <subcellularLocation>
        <location evidence="2">Peroxisome</location>
    </subcellularLocation>
</comment>
<dbReference type="InterPro" id="IPR037069">
    <property type="entry name" value="AcylCoA_DH/ox_N_sf"/>
</dbReference>
<evidence type="ECO:0000259" key="24">
    <source>
        <dbReference type="Pfam" id="PF01756"/>
    </source>
</evidence>
<evidence type="ECO:0000256" key="6">
    <source>
        <dbReference type="ARBA" id="ARBA00022630"/>
    </source>
</evidence>
<sequence>MNPDIRRERQNASFNVTELTYILDGGPEKTKRRREIESLVFSDPDFNAEDPNFLSYSERYDQSVRKSAQMILKLREYAIADPEEIHQYKSMVNGNHQEAYGLHYTMFVPTLQSQCDPQQAKKWLPLAESYQALDIIGTYAQTEMGHGTHLRGLETTATFDPATQEFVLNSPTVSSIKWWPGGLGKSSNHAIVIAQLYSLGNCHGLHAFIVPIRDMSTHQPLPGIVVGDIGPKFGFSEVDNGFLKLENVRIPRENMLMKYAKVEADGSYVKPPSSKLTYGTMVFVRSIIVGESARALAKSTTIAIRYSAVRHQSEIRPGSPEPQILDYQTQQYKLFPLLATAYAFSFVGQYMSKIYHRISGDINDGDFSELPELHALSAGLKAFTTWVANSGIEVCRMSCGGHGYSRSSALPDIYVAFTPTCTYEGENTVMMLQTARYLVKSYRQAKEGQQLSGIVSYLNESQNRRLQPQAVAAQPPVVDVNDLSSLVEVYKQRAAILVEMAAKSIHQELQRGKSQEDAWNGSAIELVRASDAHCHYVVVKVFSEKLGEVGDTAIHSVLSTLALLYAMHGIAENSGDFLLAGLLSAPQVLQISVRIKELLSQLRPNAVALVDAFDIHDKKLNSVLGRFDGNVYENMFEWARRSPLNATEVHESFHKYLKPLRAKL</sequence>
<feature type="domain" description="Acyl-CoA oxidase C-alpha1" evidence="26">
    <location>
        <begin position="278"/>
        <end position="439"/>
    </location>
</feature>
<evidence type="ECO:0000256" key="8">
    <source>
        <dbReference type="ARBA" id="ARBA00022832"/>
    </source>
</evidence>
<feature type="active site" description="Proton acceptor" evidence="22">
    <location>
        <position position="424"/>
    </location>
</feature>
<evidence type="ECO:0000256" key="21">
    <source>
        <dbReference type="PIRNR" id="PIRNR000168"/>
    </source>
</evidence>
<protein>
    <recommendedName>
        <fullName evidence="21">Acyl-coenzyme A oxidase</fullName>
    </recommendedName>
</protein>
<evidence type="ECO:0000256" key="14">
    <source>
        <dbReference type="ARBA" id="ARBA00036399"/>
    </source>
</evidence>
<evidence type="ECO:0000313" key="28">
    <source>
        <dbReference type="Proteomes" id="UP000694548"/>
    </source>
</evidence>
<evidence type="ECO:0000256" key="9">
    <source>
        <dbReference type="ARBA" id="ARBA00023002"/>
    </source>
</evidence>
<dbReference type="CDD" id="cd01150">
    <property type="entry name" value="AXO"/>
    <property type="match status" value="1"/>
</dbReference>
<accession>A0A8C6LQ81</accession>
<reference evidence="27" key="2">
    <citation type="submission" date="2025-08" db="UniProtKB">
        <authorList>
            <consortium name="Ensembl"/>
        </authorList>
    </citation>
    <scope>IDENTIFICATION</scope>
</reference>
<comment type="catalytic activity">
    <reaction evidence="13">
        <text>(6Z,9Z,12Z,15Z,18Z,21Z)-tetracosahexaenoyl-CoA + O2 = (2E,6Z,9Z,12Z,15Z,18Z,21Z)-tetracosaheptaenoyl-CoA + H2O2</text>
        <dbReference type="Rhea" id="RHEA:39119"/>
        <dbReference type="ChEBI" id="CHEBI:15379"/>
        <dbReference type="ChEBI" id="CHEBI:16240"/>
        <dbReference type="ChEBI" id="CHEBI:74086"/>
        <dbReference type="ChEBI" id="CHEBI:76360"/>
    </reaction>
    <physiologicalReaction direction="left-to-right" evidence="13">
        <dbReference type="Rhea" id="RHEA:39120"/>
    </physiologicalReaction>
</comment>
<keyword evidence="28" id="KW-1185">Reference proteome</keyword>
<dbReference type="Pfam" id="PF01756">
    <property type="entry name" value="ACOX"/>
    <property type="match status" value="1"/>
</dbReference>
<proteinExistence type="inferred from homology"/>
<evidence type="ECO:0000256" key="19">
    <source>
        <dbReference type="ARBA" id="ARBA00048450"/>
    </source>
</evidence>
<dbReference type="InterPro" id="IPR029320">
    <property type="entry name" value="Acyl-CoA_ox_N"/>
</dbReference>
<feature type="binding site" evidence="23">
    <location>
        <position position="142"/>
    </location>
    <ligand>
        <name>FAD</name>
        <dbReference type="ChEBI" id="CHEBI:57692"/>
    </ligand>
</feature>
<dbReference type="GO" id="GO:0055088">
    <property type="term" value="P:lipid homeostasis"/>
    <property type="evidence" value="ECO:0007669"/>
    <property type="project" value="TreeGrafter"/>
</dbReference>
<dbReference type="Ensembl" id="ENSNFUT00015025279.1">
    <property type="protein sequence ID" value="ENSNFUP00015024180.1"/>
    <property type="gene ID" value="ENSNFUG00015010985.1"/>
</dbReference>
<reference evidence="27" key="3">
    <citation type="submission" date="2025-09" db="UniProtKB">
        <authorList>
            <consortium name="Ensembl"/>
        </authorList>
    </citation>
    <scope>IDENTIFICATION</scope>
</reference>
<comment type="cofactor">
    <cofactor evidence="1">
        <name>FAD</name>
        <dbReference type="ChEBI" id="CHEBI:57692"/>
    </cofactor>
</comment>
<dbReference type="GO" id="GO:0000038">
    <property type="term" value="P:very long-chain fatty acid metabolic process"/>
    <property type="evidence" value="ECO:0007669"/>
    <property type="project" value="TreeGrafter"/>
</dbReference>
<dbReference type="GO" id="GO:0003997">
    <property type="term" value="F:acyl-CoA oxidase activity"/>
    <property type="evidence" value="ECO:0007669"/>
    <property type="project" value="InterPro"/>
</dbReference>
<evidence type="ECO:0000256" key="17">
    <source>
        <dbReference type="ARBA" id="ARBA00036791"/>
    </source>
</evidence>
<dbReference type="Pfam" id="PF22924">
    <property type="entry name" value="ACOX_C_alpha1"/>
    <property type="match status" value="1"/>
</dbReference>
<comment type="catalytic activity">
    <reaction evidence="19">
        <text>octadecanoyl-CoA + O2 = (2E)-octadecenoyl-CoA + H2O2</text>
        <dbReference type="Rhea" id="RHEA:38971"/>
        <dbReference type="ChEBI" id="CHEBI:15379"/>
        <dbReference type="ChEBI" id="CHEBI:16240"/>
        <dbReference type="ChEBI" id="CHEBI:57394"/>
        <dbReference type="ChEBI" id="CHEBI:71412"/>
    </reaction>
    <physiologicalReaction direction="left-to-right" evidence="19">
        <dbReference type="Rhea" id="RHEA:38972"/>
    </physiologicalReaction>
</comment>
<keyword evidence="5" id="KW-0597">Phosphoprotein</keyword>
<comment type="catalytic activity">
    <reaction evidence="12">
        <text>decanoyl-CoA + O2 = (2E)-decenoyl-CoA + H2O2</text>
        <dbReference type="Rhea" id="RHEA:40179"/>
        <dbReference type="ChEBI" id="CHEBI:15379"/>
        <dbReference type="ChEBI" id="CHEBI:16240"/>
        <dbReference type="ChEBI" id="CHEBI:61406"/>
        <dbReference type="ChEBI" id="CHEBI:61430"/>
    </reaction>
    <physiologicalReaction direction="left-to-right" evidence="12">
        <dbReference type="Rhea" id="RHEA:40180"/>
    </physiologicalReaction>
</comment>
<keyword evidence="7 21" id="KW-0274">FAD</keyword>
<evidence type="ECO:0000256" key="12">
    <source>
        <dbReference type="ARBA" id="ARBA00036151"/>
    </source>
</evidence>
<keyword evidence="6 21" id="KW-0285">Flavoprotein</keyword>
<dbReference type="FunFam" id="2.40.110.10:FF:000003">
    <property type="entry name" value="Acyl-coenzyme A oxidase"/>
    <property type="match status" value="1"/>
</dbReference>
<evidence type="ECO:0000256" key="18">
    <source>
        <dbReference type="ARBA" id="ARBA00048334"/>
    </source>
</evidence>
<evidence type="ECO:0000259" key="26">
    <source>
        <dbReference type="Pfam" id="PF22924"/>
    </source>
</evidence>
<evidence type="ECO:0000256" key="11">
    <source>
        <dbReference type="ARBA" id="ARBA00023140"/>
    </source>
</evidence>
<dbReference type="GO" id="GO:0005504">
    <property type="term" value="F:fatty acid binding"/>
    <property type="evidence" value="ECO:0007669"/>
    <property type="project" value="InterPro"/>
</dbReference>
<gene>
    <name evidence="27" type="primary">ACOX1</name>
    <name evidence="27" type="synonym">LOC107382251</name>
</gene>
<dbReference type="FunFam" id="1.20.140.10:FF:000005">
    <property type="entry name" value="Acyl-coenzyme A oxidase"/>
    <property type="match status" value="1"/>
</dbReference>
<dbReference type="InterPro" id="IPR055060">
    <property type="entry name" value="ACOX_C_alpha1"/>
</dbReference>
<feature type="domain" description="Acyl-CoA oxidase C-terminal" evidence="24">
    <location>
        <begin position="482"/>
        <end position="660"/>
    </location>
</feature>
<evidence type="ECO:0000256" key="15">
    <source>
        <dbReference type="ARBA" id="ARBA00036444"/>
    </source>
</evidence>
<dbReference type="InterPro" id="IPR036250">
    <property type="entry name" value="AcylCo_DH-like_C"/>
</dbReference>
<comment type="catalytic activity">
    <reaction evidence="16">
        <text>glutaryl-CoA + O2 = (2E)-glutaconyl-CoA + H2O2</text>
        <dbReference type="Rhea" id="RHEA:40315"/>
        <dbReference type="ChEBI" id="CHEBI:15379"/>
        <dbReference type="ChEBI" id="CHEBI:16240"/>
        <dbReference type="ChEBI" id="CHEBI:57353"/>
        <dbReference type="ChEBI" id="CHEBI:57378"/>
    </reaction>
    <physiologicalReaction direction="left-to-right" evidence="16">
        <dbReference type="Rhea" id="RHEA:40316"/>
    </physiologicalReaction>
</comment>
<keyword evidence="11" id="KW-0576">Peroxisome</keyword>
<evidence type="ECO:0000313" key="27">
    <source>
        <dbReference type="Ensembl" id="ENSNFUP00015024180.1"/>
    </source>
</evidence>
<evidence type="ECO:0000256" key="5">
    <source>
        <dbReference type="ARBA" id="ARBA00022553"/>
    </source>
</evidence>
<dbReference type="Gene3D" id="2.40.110.10">
    <property type="entry name" value="Butyryl-CoA Dehydrogenase, subunit A, domain 2"/>
    <property type="match status" value="1"/>
</dbReference>
<dbReference type="Pfam" id="PF14749">
    <property type="entry name" value="Acyl-CoA_ox_N"/>
    <property type="match status" value="1"/>
</dbReference>
<dbReference type="SUPFAM" id="SSF56645">
    <property type="entry name" value="Acyl-CoA dehydrogenase NM domain-like"/>
    <property type="match status" value="1"/>
</dbReference>
<comment type="catalytic activity">
    <reaction evidence="17">
        <text>dodecanoyl-CoA + O2 = (2E)-dodecenoyl-CoA + H2O2</text>
        <dbReference type="Rhea" id="RHEA:40171"/>
        <dbReference type="ChEBI" id="CHEBI:15379"/>
        <dbReference type="ChEBI" id="CHEBI:16240"/>
        <dbReference type="ChEBI" id="CHEBI:57330"/>
        <dbReference type="ChEBI" id="CHEBI:57375"/>
    </reaction>
    <physiologicalReaction direction="left-to-right" evidence="17">
        <dbReference type="Rhea" id="RHEA:40172"/>
    </physiologicalReaction>
</comment>
<dbReference type="GO" id="GO:0033540">
    <property type="term" value="P:fatty acid beta-oxidation using acyl-CoA oxidase"/>
    <property type="evidence" value="ECO:0007669"/>
    <property type="project" value="InterPro"/>
</dbReference>
<dbReference type="InterPro" id="IPR046373">
    <property type="entry name" value="Acyl-CoA_Oxase/DH_mid-dom_sf"/>
</dbReference>
<dbReference type="InterPro" id="IPR002655">
    <property type="entry name" value="Acyl-CoA_oxidase_C"/>
</dbReference>
<dbReference type="InterPro" id="IPR034171">
    <property type="entry name" value="ACO"/>
</dbReference>
<keyword evidence="8" id="KW-0276">Fatty acid metabolism</keyword>
<dbReference type="GO" id="GO:0005777">
    <property type="term" value="C:peroxisome"/>
    <property type="evidence" value="ECO:0007669"/>
    <property type="project" value="UniProtKB-SubCell"/>
</dbReference>
<dbReference type="InterPro" id="IPR012258">
    <property type="entry name" value="Acyl-CoA_oxidase"/>
</dbReference>
<name>A0A8C6LQ81_NOTFU</name>
<organism evidence="27 28">
    <name type="scientific">Nothobranchius furzeri</name>
    <name type="common">Turquoise killifish</name>
    <dbReference type="NCBI Taxonomy" id="105023"/>
    <lineage>
        <taxon>Eukaryota</taxon>
        <taxon>Metazoa</taxon>
        <taxon>Chordata</taxon>
        <taxon>Craniata</taxon>
        <taxon>Vertebrata</taxon>
        <taxon>Euteleostomi</taxon>
        <taxon>Actinopterygii</taxon>
        <taxon>Neopterygii</taxon>
        <taxon>Teleostei</taxon>
        <taxon>Neoteleostei</taxon>
        <taxon>Acanthomorphata</taxon>
        <taxon>Ovalentaria</taxon>
        <taxon>Atherinomorphae</taxon>
        <taxon>Cyprinodontiformes</taxon>
        <taxon>Nothobranchiidae</taxon>
        <taxon>Nothobranchius</taxon>
    </lineage>
</organism>
<dbReference type="Gene3D" id="1.20.140.10">
    <property type="entry name" value="Butyryl-CoA Dehydrogenase, subunit A, domain 3"/>
    <property type="match status" value="2"/>
</dbReference>
<dbReference type="FunFam" id="1.10.540.10:FF:000006">
    <property type="entry name" value="Acyl-coenzyme A oxidase"/>
    <property type="match status" value="1"/>
</dbReference>
<comment type="catalytic activity">
    <reaction evidence="20">
        <text>tetradecanoyl-CoA + O2 = (2E)-tetradecenoyl-CoA + H2O2</text>
        <dbReference type="Rhea" id="RHEA:40183"/>
        <dbReference type="ChEBI" id="CHEBI:15379"/>
        <dbReference type="ChEBI" id="CHEBI:16240"/>
        <dbReference type="ChEBI" id="CHEBI:57385"/>
        <dbReference type="ChEBI" id="CHEBI:61405"/>
    </reaction>
    <physiologicalReaction direction="left-to-right" evidence="20">
        <dbReference type="Rhea" id="RHEA:40184"/>
    </physiologicalReaction>
</comment>
<evidence type="ECO:0000259" key="25">
    <source>
        <dbReference type="Pfam" id="PF14749"/>
    </source>
</evidence>
<comment type="catalytic activity">
    <reaction evidence="14">
        <text>hexanoyl-CoA + O2 = (2E)-hexenoyl-CoA + H2O2</text>
        <dbReference type="Rhea" id="RHEA:40311"/>
        <dbReference type="ChEBI" id="CHEBI:15379"/>
        <dbReference type="ChEBI" id="CHEBI:16240"/>
        <dbReference type="ChEBI" id="CHEBI:62077"/>
        <dbReference type="ChEBI" id="CHEBI:62620"/>
    </reaction>
    <physiologicalReaction direction="left-to-right" evidence="14">
        <dbReference type="Rhea" id="RHEA:40312"/>
    </physiologicalReaction>
</comment>
<evidence type="ECO:0000256" key="2">
    <source>
        <dbReference type="ARBA" id="ARBA00004275"/>
    </source>
</evidence>
<evidence type="ECO:0000256" key="13">
    <source>
        <dbReference type="ARBA" id="ARBA00036338"/>
    </source>
</evidence>
<comment type="catalytic activity">
    <reaction evidence="15">
        <text>(5Z,8Z,11Z,14Z,17Z)-eicosapentaenoyl-CoA + O2 = (2E,5Z,8Z,11Z,14Z,17Z)-eicosahexaenoyl-CoA + H2O2</text>
        <dbReference type="Rhea" id="RHEA:69643"/>
        <dbReference type="ChEBI" id="CHEBI:15379"/>
        <dbReference type="ChEBI" id="CHEBI:16240"/>
        <dbReference type="ChEBI" id="CHEBI:73862"/>
        <dbReference type="ChEBI" id="CHEBI:187901"/>
    </reaction>
    <physiologicalReaction direction="left-to-right" evidence="15">
        <dbReference type="Rhea" id="RHEA:69644"/>
    </physiologicalReaction>
</comment>
<evidence type="ECO:0000256" key="20">
    <source>
        <dbReference type="ARBA" id="ARBA00048946"/>
    </source>
</evidence>
<feature type="domain" description="Acyl-coenzyme A oxidase N-terminal" evidence="25">
    <location>
        <begin position="15"/>
        <end position="132"/>
    </location>
</feature>
<evidence type="ECO:0000256" key="1">
    <source>
        <dbReference type="ARBA" id="ARBA00001974"/>
    </source>
</evidence>
<comment type="pathway">
    <text evidence="3">Lipid metabolism; peroxisomal fatty acid beta-oxidation.</text>
</comment>
<dbReference type="Proteomes" id="UP000694548">
    <property type="component" value="Chromosome sgr08"/>
</dbReference>
<comment type="similarity">
    <text evidence="4 21">Belongs to the acyl-CoA oxidase family.</text>
</comment>
<evidence type="ECO:0000256" key="16">
    <source>
        <dbReference type="ARBA" id="ARBA00036750"/>
    </source>
</evidence>
<keyword evidence="10" id="KW-0443">Lipid metabolism</keyword>
<evidence type="ECO:0000256" key="22">
    <source>
        <dbReference type="PIRSR" id="PIRSR000168-1"/>
    </source>
</evidence>
<dbReference type="PANTHER" id="PTHR10909:SF250">
    <property type="entry name" value="PEROXISOMAL ACYL-COENZYME A OXIDASE 1"/>
    <property type="match status" value="1"/>
</dbReference>
<evidence type="ECO:0000256" key="4">
    <source>
        <dbReference type="ARBA" id="ARBA00006288"/>
    </source>
</evidence>
<dbReference type="SUPFAM" id="SSF47203">
    <property type="entry name" value="Acyl-CoA dehydrogenase C-terminal domain-like"/>
    <property type="match status" value="2"/>
</dbReference>
<evidence type="ECO:0000256" key="10">
    <source>
        <dbReference type="ARBA" id="ARBA00023098"/>
    </source>
</evidence>
<dbReference type="GeneTree" id="ENSGT00940000157287"/>
<reference evidence="27" key="1">
    <citation type="submission" date="2014-08" db="EMBL/GenBank/DDBJ databases">
        <authorList>
            <person name="Senf B."/>
            <person name="Petzold A."/>
            <person name="Downie B.R."/>
            <person name="Koch P."/>
            <person name="Platzer M."/>
        </authorList>
    </citation>
    <scope>NUCLEOTIDE SEQUENCE [LARGE SCALE GENOMIC DNA]</scope>
    <source>
        <strain evidence="27">GRZ</strain>
    </source>
</reference>
<dbReference type="FunFam" id="1.20.140.10:FF:000007">
    <property type="entry name" value="Acyl-coenzyme A oxidase"/>
    <property type="match status" value="1"/>
</dbReference>
<comment type="catalytic activity">
    <reaction evidence="18">
        <text>octanoyl-CoA + O2 = (2E)-octenoyl-CoA + H2O2</text>
        <dbReference type="Rhea" id="RHEA:40175"/>
        <dbReference type="ChEBI" id="CHEBI:15379"/>
        <dbReference type="ChEBI" id="CHEBI:16240"/>
        <dbReference type="ChEBI" id="CHEBI:57386"/>
        <dbReference type="ChEBI" id="CHEBI:62242"/>
    </reaction>
    <physiologicalReaction direction="left-to-right" evidence="18">
        <dbReference type="Rhea" id="RHEA:40176"/>
    </physiologicalReaction>
</comment>